<dbReference type="PANTHER" id="PTHR23150:SF36">
    <property type="entry name" value="HERCYNINE OXYGENASE"/>
    <property type="match status" value="1"/>
</dbReference>
<sequence length="435" mass="49504">MLELKEKPAGGNVARDAGTGAEAEWRGRLDTLYARVRGDTEALAAPLSAEDQTVQSMPDASPTKWHRAHTTWFFETFILKPNLPGYQVFDEDFGYVFNSYYEAVGPRHPRPSRGLLSRPGVAAVTDYRAHVDLAMHALIKVRERDVADLVIMGLHHEQQHQELLLTDIKHAFSLSPIDPVYCEHERAPETTTPVAPVNWQPLEAGIHEIGWREGDEAFPFCFDNELPRHEALIRKVAIADRPVSNGEFMAFIEDGGYRRHELWLSEGWATVNRLGWEAPAYWRRDEDGWSVFTLHGRKRVDPNEPVCHVSWFEAAAYAQWAGHRLPSEFEWEFAAACLPAGDALPDGPRPHPERLRPGMRQDVWEWTMSPYSPYPGYRAQDGAIGEYNGKFMINQMVLRGRSCATPAGHDRISYRNFFPTDARWQFSGIRLATDL</sequence>
<dbReference type="AlphaFoldDB" id="A0A2T5V7T1"/>
<feature type="region of interest" description="Disordered" evidence="4">
    <location>
        <begin position="1"/>
        <end position="20"/>
    </location>
</feature>
<feature type="domain" description="DinB-like" evidence="6">
    <location>
        <begin position="33"/>
        <end position="163"/>
    </location>
</feature>
<dbReference type="RefSeq" id="WP_170122130.1">
    <property type="nucleotide sequence ID" value="NZ_QAYG01000006.1"/>
</dbReference>
<dbReference type="GO" id="GO:0052699">
    <property type="term" value="P:ergothioneine biosynthetic process"/>
    <property type="evidence" value="ECO:0007669"/>
    <property type="project" value="InterPro"/>
</dbReference>
<comment type="caution">
    <text evidence="7">The sequence shown here is derived from an EMBL/GenBank/DDBJ whole genome shotgun (WGS) entry which is preliminary data.</text>
</comment>
<protein>
    <submittedName>
        <fullName evidence="7">Ergothioneine biosynthesis protein EgtB</fullName>
    </submittedName>
</protein>
<evidence type="ECO:0000256" key="2">
    <source>
        <dbReference type="ARBA" id="ARBA00023004"/>
    </source>
</evidence>
<keyword evidence="2" id="KW-0408">Iron</keyword>
<evidence type="ECO:0000313" key="8">
    <source>
        <dbReference type="Proteomes" id="UP000244081"/>
    </source>
</evidence>
<evidence type="ECO:0000256" key="4">
    <source>
        <dbReference type="SAM" id="MobiDB-lite"/>
    </source>
</evidence>
<dbReference type="Proteomes" id="UP000244081">
    <property type="component" value="Unassembled WGS sequence"/>
</dbReference>
<dbReference type="InterPro" id="IPR017806">
    <property type="entry name" value="EgtB"/>
</dbReference>
<dbReference type="InterPro" id="IPR051043">
    <property type="entry name" value="Sulfatase_Mod_Factor_Kinase"/>
</dbReference>
<dbReference type="InterPro" id="IPR042095">
    <property type="entry name" value="SUMF_sf"/>
</dbReference>
<dbReference type="SUPFAM" id="SSF56436">
    <property type="entry name" value="C-type lectin-like"/>
    <property type="match status" value="1"/>
</dbReference>
<dbReference type="Pfam" id="PF12867">
    <property type="entry name" value="DinB_2"/>
    <property type="match status" value="1"/>
</dbReference>
<comment type="pathway">
    <text evidence="3">Amino-acid biosynthesis; ergothioneine biosynthesis.</text>
</comment>
<name>A0A2T5V7T1_9HYPH</name>
<keyword evidence="1" id="KW-0560">Oxidoreductase</keyword>
<dbReference type="InterPro" id="IPR024775">
    <property type="entry name" value="DinB-like"/>
</dbReference>
<dbReference type="NCBIfam" id="TIGR03440">
    <property type="entry name" value="egtB_TIGR03440"/>
    <property type="match status" value="1"/>
</dbReference>
<evidence type="ECO:0000256" key="1">
    <source>
        <dbReference type="ARBA" id="ARBA00023002"/>
    </source>
</evidence>
<dbReference type="InterPro" id="IPR005532">
    <property type="entry name" value="SUMF_dom"/>
</dbReference>
<dbReference type="EMBL" id="QAYG01000006">
    <property type="protein sequence ID" value="PTW59822.1"/>
    <property type="molecule type" value="Genomic_DNA"/>
</dbReference>
<accession>A0A2T5V7T1</accession>
<evidence type="ECO:0000259" key="6">
    <source>
        <dbReference type="Pfam" id="PF12867"/>
    </source>
</evidence>
<dbReference type="InterPro" id="IPR016187">
    <property type="entry name" value="CTDL_fold"/>
</dbReference>
<evidence type="ECO:0000313" key="7">
    <source>
        <dbReference type="EMBL" id="PTW59822.1"/>
    </source>
</evidence>
<dbReference type="Gene3D" id="3.90.1580.10">
    <property type="entry name" value="paralog of FGE (formylglycine-generating enzyme)"/>
    <property type="match status" value="2"/>
</dbReference>
<gene>
    <name evidence="7" type="ORF">C8N35_106207</name>
</gene>
<evidence type="ECO:0000256" key="3">
    <source>
        <dbReference type="ARBA" id="ARBA00037882"/>
    </source>
</evidence>
<dbReference type="Pfam" id="PF03781">
    <property type="entry name" value="FGE-sulfatase"/>
    <property type="match status" value="1"/>
</dbReference>
<reference evidence="7 8" key="1">
    <citation type="submission" date="2018-04" db="EMBL/GenBank/DDBJ databases">
        <title>Genomic Encyclopedia of Archaeal and Bacterial Type Strains, Phase II (KMG-II): from individual species to whole genera.</title>
        <authorList>
            <person name="Goeker M."/>
        </authorList>
    </citation>
    <scope>NUCLEOTIDE SEQUENCE [LARGE SCALE GENOMIC DNA]</scope>
    <source>
        <strain evidence="7 8">DSM 23382</strain>
    </source>
</reference>
<dbReference type="PANTHER" id="PTHR23150">
    <property type="entry name" value="SULFATASE MODIFYING FACTOR 1, 2"/>
    <property type="match status" value="1"/>
</dbReference>
<proteinExistence type="predicted"/>
<evidence type="ECO:0000259" key="5">
    <source>
        <dbReference type="Pfam" id="PF03781"/>
    </source>
</evidence>
<organism evidence="7 8">
    <name type="scientific">Breoghania corrubedonensis</name>
    <dbReference type="NCBI Taxonomy" id="665038"/>
    <lineage>
        <taxon>Bacteria</taxon>
        <taxon>Pseudomonadati</taxon>
        <taxon>Pseudomonadota</taxon>
        <taxon>Alphaproteobacteria</taxon>
        <taxon>Hyphomicrobiales</taxon>
        <taxon>Stappiaceae</taxon>
        <taxon>Breoghania</taxon>
    </lineage>
</organism>
<keyword evidence="8" id="KW-1185">Reference proteome</keyword>
<feature type="domain" description="Sulfatase-modifying factor enzyme-like" evidence="5">
    <location>
        <begin position="218"/>
        <end position="352"/>
    </location>
</feature>